<dbReference type="OrthoDB" id="4391091at2759"/>
<evidence type="ECO:0000313" key="2">
    <source>
        <dbReference type="Proteomes" id="UP000248405"/>
    </source>
</evidence>
<keyword evidence="2" id="KW-1185">Reference proteome</keyword>
<accession>A0A319BN56</accession>
<dbReference type="GeneID" id="37217779"/>
<gene>
    <name evidence="1" type="ORF">BO88DRAFT_84472</name>
</gene>
<name>A0A319BN56_ASPVC</name>
<protein>
    <submittedName>
        <fullName evidence="1">Uncharacterized protein</fullName>
    </submittedName>
</protein>
<organism evidence="1 2">
    <name type="scientific">Aspergillus vadensis (strain CBS 113365 / IMI 142717 / IBT 24658)</name>
    <dbReference type="NCBI Taxonomy" id="1448311"/>
    <lineage>
        <taxon>Eukaryota</taxon>
        <taxon>Fungi</taxon>
        <taxon>Dikarya</taxon>
        <taxon>Ascomycota</taxon>
        <taxon>Pezizomycotina</taxon>
        <taxon>Eurotiomycetes</taxon>
        <taxon>Eurotiomycetidae</taxon>
        <taxon>Eurotiales</taxon>
        <taxon>Aspergillaceae</taxon>
        <taxon>Aspergillus</taxon>
        <taxon>Aspergillus subgen. Circumdati</taxon>
    </lineage>
</organism>
<dbReference type="Proteomes" id="UP000248405">
    <property type="component" value="Unassembled WGS sequence"/>
</dbReference>
<dbReference type="AlphaFoldDB" id="A0A319BN56"/>
<dbReference type="EMBL" id="KZ821631">
    <property type="protein sequence ID" value="PYH67153.1"/>
    <property type="molecule type" value="Genomic_DNA"/>
</dbReference>
<evidence type="ECO:0000313" key="1">
    <source>
        <dbReference type="EMBL" id="PYH67153.1"/>
    </source>
</evidence>
<sequence length="143" mass="16228">MGITNLQCSDETFLCEHGVLAVDCYLSSSYELPVSGPRMDTASYLRLRILKDVFRHASVMLSAPIDWLVMHLTVVQKHTLESVTVSPFFLPRVKSALDNLGHCRKQIWEALRPYAGTIDNADYCLRVFMWPRDGPDLNTLGRL</sequence>
<reference evidence="1" key="1">
    <citation type="submission" date="2016-12" db="EMBL/GenBank/DDBJ databases">
        <title>The genomes of Aspergillus section Nigri reveals drivers in fungal speciation.</title>
        <authorList>
            <consortium name="DOE Joint Genome Institute"/>
            <person name="Vesth T.C."/>
            <person name="Nybo J."/>
            <person name="Theobald S."/>
            <person name="Brandl J."/>
            <person name="Frisvad J.C."/>
            <person name="Nielsen K.F."/>
            <person name="Lyhne E.K."/>
            <person name="Kogle M.E."/>
            <person name="Kuo A."/>
            <person name="Riley R."/>
            <person name="Clum A."/>
            <person name="Nolan M."/>
            <person name="Lipzen A."/>
            <person name="Salamov A."/>
            <person name="Henrissat B."/>
            <person name="Wiebenga A."/>
            <person name="De Vries R.P."/>
            <person name="Grigoriev I.V."/>
            <person name="Mortensen U.H."/>
            <person name="Andersen M.R."/>
            <person name="Baker S.E."/>
        </authorList>
    </citation>
    <scope>NUCLEOTIDE SEQUENCE [LARGE SCALE GENOMIC DNA]</scope>
    <source>
        <strain evidence="1">CBS 113365</strain>
    </source>
</reference>
<dbReference type="RefSeq" id="XP_025560947.1">
    <property type="nucleotide sequence ID" value="XM_025713187.1"/>
</dbReference>
<proteinExistence type="predicted"/>